<organism evidence="1 2">
    <name type="scientific">Plasmodiophora brassicae</name>
    <name type="common">Clubroot disease agent</name>
    <dbReference type="NCBI Taxonomy" id="37360"/>
    <lineage>
        <taxon>Eukaryota</taxon>
        <taxon>Sar</taxon>
        <taxon>Rhizaria</taxon>
        <taxon>Endomyxa</taxon>
        <taxon>Phytomyxea</taxon>
        <taxon>Plasmodiophorida</taxon>
        <taxon>Plasmodiophoridae</taxon>
        <taxon>Plasmodiophora</taxon>
    </lineage>
</organism>
<name>A0A0G4IJX9_PLABS</name>
<evidence type="ECO:0000313" key="2">
    <source>
        <dbReference type="Proteomes" id="UP000039324"/>
    </source>
</evidence>
<protein>
    <submittedName>
        <fullName evidence="1">Uncharacterized protein</fullName>
    </submittedName>
</protein>
<dbReference type="AlphaFoldDB" id="A0A0G4IJX9"/>
<gene>
    <name evidence="1" type="ORF">PBRA_009657</name>
</gene>
<evidence type="ECO:0000313" key="1">
    <source>
        <dbReference type="EMBL" id="CEO95390.1"/>
    </source>
</evidence>
<dbReference type="EMBL" id="CDSF01000018">
    <property type="protein sequence ID" value="CEO95390.1"/>
    <property type="molecule type" value="Genomic_DNA"/>
</dbReference>
<keyword evidence="2" id="KW-1185">Reference proteome</keyword>
<accession>A0A0G4IJX9</accession>
<sequence>MSLPTPSSSLSLASSSVSASKISGSASSSMLMSALGEDHRLRLDSTCRARHPRPVVDLRSGSRAFADEHVPNKFIGVLLRPTARYFSISRS</sequence>
<proteinExistence type="predicted"/>
<reference evidence="1 2" key="1">
    <citation type="submission" date="2015-02" db="EMBL/GenBank/DDBJ databases">
        <authorList>
            <person name="Chooi Y.-H."/>
        </authorList>
    </citation>
    <scope>NUCLEOTIDE SEQUENCE [LARGE SCALE GENOMIC DNA]</scope>
    <source>
        <strain evidence="1">E3</strain>
    </source>
</reference>
<dbReference type="Proteomes" id="UP000039324">
    <property type="component" value="Unassembled WGS sequence"/>
</dbReference>